<dbReference type="CDD" id="cd00037">
    <property type="entry name" value="CLECT"/>
    <property type="match status" value="1"/>
</dbReference>
<dbReference type="OrthoDB" id="7357196at2759"/>
<gene>
    <name evidence="4" type="primary">LIT2</name>
</gene>
<dbReference type="PROSITE" id="PS50041">
    <property type="entry name" value="C_TYPE_LECTIN_2"/>
    <property type="match status" value="1"/>
</dbReference>
<dbReference type="InterPro" id="IPR050111">
    <property type="entry name" value="C-type_lectin/snaclec_domain"/>
</dbReference>
<feature type="signal peptide" evidence="2">
    <location>
        <begin position="1"/>
        <end position="20"/>
    </location>
</feature>
<dbReference type="Pfam" id="PF00059">
    <property type="entry name" value="Lectin_C"/>
    <property type="match status" value="1"/>
</dbReference>
<evidence type="ECO:0000259" key="3">
    <source>
        <dbReference type="PROSITE" id="PS50041"/>
    </source>
</evidence>
<protein>
    <submittedName>
        <fullName evidence="4">Lithostathine-2</fullName>
    </submittedName>
</protein>
<proteinExistence type="predicted"/>
<keyword evidence="1" id="KW-1015">Disulfide bond</keyword>
<dbReference type="SUPFAM" id="SSF56436">
    <property type="entry name" value="C-type lectin-like"/>
    <property type="match status" value="1"/>
</dbReference>
<dbReference type="PANTHER" id="PTHR22803">
    <property type="entry name" value="MANNOSE, PHOSPHOLIPASE, LECTIN RECEPTOR RELATED"/>
    <property type="match status" value="1"/>
</dbReference>
<evidence type="ECO:0000256" key="1">
    <source>
        <dbReference type="ARBA" id="ARBA00023157"/>
    </source>
</evidence>
<dbReference type="InterPro" id="IPR016186">
    <property type="entry name" value="C-type_lectin-like/link_sf"/>
</dbReference>
<name>A0A034WQ16_BACDO</name>
<reference evidence="4" key="1">
    <citation type="journal article" date="2014" name="BMC Genomics">
        <title>Characterizing the developmental transcriptome of the oriental fruit fly, Bactrocera dorsalis (Diptera: Tephritidae) through comparative genomic analysis with Drosophila melanogaster utilizing modENCODE datasets.</title>
        <authorList>
            <person name="Geib S.M."/>
            <person name="Calla B."/>
            <person name="Hall B."/>
            <person name="Hou S."/>
            <person name="Manoukis N.C."/>
        </authorList>
    </citation>
    <scope>NUCLEOTIDE SEQUENCE</scope>
    <source>
        <strain evidence="4">Punador</strain>
    </source>
</reference>
<sequence length="191" mass="21869">MLKHVLVIFFLCFVTQNLVADNGLQGSNEDLIFPNFTIQALDESNTYRAFPGLLRDKTFVVVAYIRANWFKAHEICGYQGLSLASINTKAENDLLEEYLSNTGLASNNEEFWLSGSKLADNSRWVWLSIGRPVTYNRWALGKPFEVLRDRSCLSLLSNGQWSNDRCDAEKYFICETRCPLTSYDTPIFLQK</sequence>
<evidence type="ECO:0000313" key="4">
    <source>
        <dbReference type="EMBL" id="JAC56280.1"/>
    </source>
</evidence>
<feature type="chain" id="PRO_5001562987" evidence="2">
    <location>
        <begin position="21"/>
        <end position="191"/>
    </location>
</feature>
<feature type="domain" description="C-type lectin" evidence="3">
    <location>
        <begin position="54"/>
        <end position="175"/>
    </location>
</feature>
<dbReference type="AlphaFoldDB" id="A0A034WQ16"/>
<evidence type="ECO:0000256" key="2">
    <source>
        <dbReference type="SAM" id="SignalP"/>
    </source>
</evidence>
<dbReference type="Gene3D" id="3.10.100.10">
    <property type="entry name" value="Mannose-Binding Protein A, subunit A"/>
    <property type="match status" value="1"/>
</dbReference>
<dbReference type="InterPro" id="IPR001304">
    <property type="entry name" value="C-type_lectin-like"/>
</dbReference>
<organism evidence="4">
    <name type="scientific">Bactrocera dorsalis</name>
    <name type="common">Oriental fruit fly</name>
    <name type="synonym">Dacus dorsalis</name>
    <dbReference type="NCBI Taxonomy" id="27457"/>
    <lineage>
        <taxon>Eukaryota</taxon>
        <taxon>Metazoa</taxon>
        <taxon>Ecdysozoa</taxon>
        <taxon>Arthropoda</taxon>
        <taxon>Hexapoda</taxon>
        <taxon>Insecta</taxon>
        <taxon>Pterygota</taxon>
        <taxon>Neoptera</taxon>
        <taxon>Endopterygota</taxon>
        <taxon>Diptera</taxon>
        <taxon>Brachycera</taxon>
        <taxon>Muscomorpha</taxon>
        <taxon>Tephritoidea</taxon>
        <taxon>Tephritidae</taxon>
        <taxon>Bactrocera</taxon>
        <taxon>Bactrocera</taxon>
    </lineage>
</organism>
<keyword evidence="2" id="KW-0732">Signal</keyword>
<dbReference type="SMART" id="SM00034">
    <property type="entry name" value="CLECT"/>
    <property type="match status" value="1"/>
</dbReference>
<dbReference type="EMBL" id="GAKP01002672">
    <property type="protein sequence ID" value="JAC56280.1"/>
    <property type="molecule type" value="Transcribed_RNA"/>
</dbReference>
<dbReference type="PROSITE" id="PS00615">
    <property type="entry name" value="C_TYPE_LECTIN_1"/>
    <property type="match status" value="1"/>
</dbReference>
<dbReference type="InterPro" id="IPR018378">
    <property type="entry name" value="C-type_lectin_CS"/>
</dbReference>
<dbReference type="InterPro" id="IPR016187">
    <property type="entry name" value="CTDL_fold"/>
</dbReference>
<accession>A0A034WQ16</accession>